<dbReference type="RefSeq" id="WP_126450840.1">
    <property type="nucleotide sequence ID" value="NZ_AP018553.1"/>
</dbReference>
<reference evidence="3" key="2">
    <citation type="submission" date="2018-04" db="EMBL/GenBank/DDBJ databases">
        <title>Complete genome sequence of Sulfodiicoccus acidiphilus strain HS-1.</title>
        <authorList>
            <person name="Sakai H.D."/>
            <person name="Kurosawa N."/>
        </authorList>
    </citation>
    <scope>NUCLEOTIDE SEQUENCE [LARGE SCALE GENOMIC DNA]</scope>
    <source>
        <strain evidence="3">HS-1</strain>
    </source>
</reference>
<evidence type="ECO:0000313" key="2">
    <source>
        <dbReference type="EMBL" id="GGU01652.1"/>
    </source>
</evidence>
<organism evidence="1 3">
    <name type="scientific">Sulfodiicoccus acidiphilus</name>
    <dbReference type="NCBI Taxonomy" id="1670455"/>
    <lineage>
        <taxon>Archaea</taxon>
        <taxon>Thermoproteota</taxon>
        <taxon>Thermoprotei</taxon>
        <taxon>Sulfolobales</taxon>
        <taxon>Sulfolobaceae</taxon>
        <taxon>Sulfodiicoccus</taxon>
    </lineage>
</organism>
<reference evidence="1" key="3">
    <citation type="journal article" date="2019" name="BMC Res. Notes">
        <title>Complete genome sequence of the Sulfodiicoccus acidiphilus strain HS-1T, the first crenarchaeon that lacks polB3, isolated from an acidic hot spring in Ohwaku-dani, Hakone, Japan.</title>
        <authorList>
            <person name="Sakai H.D."/>
            <person name="Kurosawa N."/>
        </authorList>
    </citation>
    <scope>NUCLEOTIDE SEQUENCE</scope>
    <source>
        <strain evidence="1">HS-1</strain>
    </source>
</reference>
<accession>A0A348B5Y6</accession>
<dbReference type="KEGG" id="sacd:HS1genome_1977"/>
<sequence length="138" mass="15236">MRLVSVLLIVAIAAASLAVLISQDLLNRGENTSSRYPSLDNVTSTPKEGIYIVNSTVYLVFWGKFVEIRFDNETFMHGGPLMAGFDGIYLIENSTSLNFGEVSIYNGTWYDISLPVFHRAPGGIPRSFLYPEGSLIPL</sequence>
<dbReference type="AlphaFoldDB" id="A0A348B5Y6"/>
<dbReference type="Proteomes" id="UP000616143">
    <property type="component" value="Unassembled WGS sequence"/>
</dbReference>
<dbReference type="OrthoDB" id="34688at2157"/>
<keyword evidence="3" id="KW-1185">Reference proteome</keyword>
<evidence type="ECO:0000313" key="3">
    <source>
        <dbReference type="Proteomes" id="UP000276741"/>
    </source>
</evidence>
<reference evidence="2" key="1">
    <citation type="journal article" date="2014" name="Int. J. Syst. Evol. Microbiol.">
        <title>Complete genome sequence of Corynebacterium casei LMG S-19264T (=DSM 44701T), isolated from a smear-ripened cheese.</title>
        <authorList>
            <consortium name="US DOE Joint Genome Institute (JGI-PGF)"/>
            <person name="Walter F."/>
            <person name="Albersmeier A."/>
            <person name="Kalinowski J."/>
            <person name="Ruckert C."/>
        </authorList>
    </citation>
    <scope>NUCLEOTIDE SEQUENCE</scope>
    <source>
        <strain evidence="2">JCM 31740</strain>
    </source>
</reference>
<dbReference type="EMBL" id="AP018553">
    <property type="protein sequence ID" value="BBD73588.1"/>
    <property type="molecule type" value="Genomic_DNA"/>
</dbReference>
<dbReference type="Proteomes" id="UP000276741">
    <property type="component" value="Chromosome"/>
</dbReference>
<evidence type="ECO:0000313" key="1">
    <source>
        <dbReference type="EMBL" id="BBD73588.1"/>
    </source>
</evidence>
<dbReference type="EMBL" id="BMQS01000020">
    <property type="protein sequence ID" value="GGU01652.1"/>
    <property type="molecule type" value="Genomic_DNA"/>
</dbReference>
<proteinExistence type="predicted"/>
<protein>
    <submittedName>
        <fullName evidence="1">Uncharacterized protein</fullName>
    </submittedName>
</protein>
<gene>
    <name evidence="2" type="ORF">GCM10007116_18540</name>
    <name evidence="1" type="ORF">HS1genome_1977</name>
</gene>
<reference evidence="2" key="4">
    <citation type="submission" date="2020-09" db="EMBL/GenBank/DDBJ databases">
        <authorList>
            <person name="Sun Q."/>
            <person name="Ohkuma M."/>
        </authorList>
    </citation>
    <scope>NUCLEOTIDE SEQUENCE</scope>
    <source>
        <strain evidence="2">JCM 31740</strain>
    </source>
</reference>
<name>A0A348B5Y6_9CREN</name>
<dbReference type="GeneID" id="38667441"/>